<dbReference type="Proteomes" id="UP000243006">
    <property type="component" value="Unassembled WGS sequence"/>
</dbReference>
<proteinExistence type="predicted"/>
<gene>
    <name evidence="1" type="ORF">D917_07229</name>
</gene>
<organism evidence="1 2">
    <name type="scientific">Trichinella nativa</name>
    <dbReference type="NCBI Taxonomy" id="6335"/>
    <lineage>
        <taxon>Eukaryota</taxon>
        <taxon>Metazoa</taxon>
        <taxon>Ecdysozoa</taxon>
        <taxon>Nematoda</taxon>
        <taxon>Enoplea</taxon>
        <taxon>Dorylaimia</taxon>
        <taxon>Trichinellida</taxon>
        <taxon>Trichinellidae</taxon>
        <taxon>Trichinella</taxon>
    </lineage>
</organism>
<name>A0A1Y3ET56_9BILA</name>
<sequence length="55" mass="6513">MCIKHLVIHYRLRFDEQISNRRVLNQILSSAVRFDQKSQNSKPLAVFTKYYGVTV</sequence>
<reference evidence="1 2" key="1">
    <citation type="submission" date="2015-04" db="EMBL/GenBank/DDBJ databases">
        <title>Draft genome of the roundworm Trichinella nativa.</title>
        <authorList>
            <person name="Mitreva M."/>
        </authorList>
    </citation>
    <scope>NUCLEOTIDE SEQUENCE [LARGE SCALE GENOMIC DNA]</scope>
    <source>
        <strain evidence="1 2">ISS45</strain>
    </source>
</reference>
<evidence type="ECO:0000313" key="1">
    <source>
        <dbReference type="EMBL" id="OUC47046.1"/>
    </source>
</evidence>
<evidence type="ECO:0000313" key="2">
    <source>
        <dbReference type="Proteomes" id="UP000243006"/>
    </source>
</evidence>
<protein>
    <submittedName>
        <fullName evidence="1">Uncharacterized protein</fullName>
    </submittedName>
</protein>
<accession>A0A1Y3ET56</accession>
<dbReference type="EMBL" id="LVZM01005378">
    <property type="protein sequence ID" value="OUC47046.1"/>
    <property type="molecule type" value="Genomic_DNA"/>
</dbReference>
<dbReference type="AlphaFoldDB" id="A0A1Y3ET56"/>
<comment type="caution">
    <text evidence="1">The sequence shown here is derived from an EMBL/GenBank/DDBJ whole genome shotgun (WGS) entry which is preliminary data.</text>
</comment>